<reference evidence="5" key="1">
    <citation type="journal article" date="2021" name="Proc. Natl. Acad. Sci. U.S.A.">
        <title>A Catalog of Tens of Thousands of Viruses from Human Metagenomes Reveals Hidden Associations with Chronic Diseases.</title>
        <authorList>
            <person name="Tisza M.J."/>
            <person name="Buck C.B."/>
        </authorList>
    </citation>
    <scope>NUCLEOTIDE SEQUENCE</scope>
    <source>
        <strain evidence="5">Ct2u94</strain>
    </source>
</reference>
<dbReference type="Pfam" id="PF01381">
    <property type="entry name" value="HTH_3"/>
    <property type="match status" value="1"/>
</dbReference>
<dbReference type="SMART" id="SM00530">
    <property type="entry name" value="HTH_XRE"/>
    <property type="match status" value="1"/>
</dbReference>
<proteinExistence type="predicted"/>
<dbReference type="SUPFAM" id="SSF47413">
    <property type="entry name" value="lambda repressor-like DNA-binding domains"/>
    <property type="match status" value="1"/>
</dbReference>
<dbReference type="PANTHER" id="PTHR40661">
    <property type="match status" value="1"/>
</dbReference>
<sequence length="234" mass="25347">MRIIAMSIGESNSFPHLTRNTPSYKLPGMNKTLAERLATAMQERGMSQGALAKATGVAQPTIWRLVKGEAKGSTRLVDIARALSVSVEWLANGDGQMTTEEKMTYPHPPSNEMQLGGVFPVPIFDRDNQQTTDYVYVPVSVESDTCRAFVLERNSGCFEAPAGTVVVVDTAEKPGNGDLVYALVNGSYSVYKFVDGGPTGYLSVDDERVPLAPALDSSVVGVVVFLLRDLKRKK</sequence>
<feature type="domain" description="HTH cro/C1-type" evidence="4">
    <location>
        <begin position="37"/>
        <end position="90"/>
    </location>
</feature>
<dbReference type="GO" id="GO:0003677">
    <property type="term" value="F:DNA binding"/>
    <property type="evidence" value="ECO:0007669"/>
    <property type="project" value="UniProtKB-KW"/>
</dbReference>
<dbReference type="CDD" id="cd00093">
    <property type="entry name" value="HTH_XRE"/>
    <property type="match status" value="1"/>
</dbReference>
<evidence type="ECO:0000259" key="4">
    <source>
        <dbReference type="PROSITE" id="PS50943"/>
    </source>
</evidence>
<dbReference type="Gene3D" id="1.10.260.40">
    <property type="entry name" value="lambda repressor-like DNA-binding domains"/>
    <property type="match status" value="1"/>
</dbReference>
<evidence type="ECO:0000256" key="1">
    <source>
        <dbReference type="ARBA" id="ARBA00023015"/>
    </source>
</evidence>
<dbReference type="InterPro" id="IPR001387">
    <property type="entry name" value="Cro/C1-type_HTH"/>
</dbReference>
<accession>A0A8S5QV97</accession>
<dbReference type="PANTHER" id="PTHR40661:SF3">
    <property type="entry name" value="FELS-1 PROPHAGE TRANSCRIPTIONAL REGULATOR"/>
    <property type="match status" value="1"/>
</dbReference>
<evidence type="ECO:0000313" key="5">
    <source>
        <dbReference type="EMBL" id="DAE22976.1"/>
    </source>
</evidence>
<name>A0A8S5QV97_9CAUD</name>
<dbReference type="Gene3D" id="2.10.109.10">
    <property type="entry name" value="Umud Fragment, subunit A"/>
    <property type="match status" value="1"/>
</dbReference>
<dbReference type="InterPro" id="IPR010982">
    <property type="entry name" value="Lambda_DNA-bd_dom_sf"/>
</dbReference>
<dbReference type="PROSITE" id="PS50943">
    <property type="entry name" value="HTH_CROC1"/>
    <property type="match status" value="1"/>
</dbReference>
<evidence type="ECO:0000256" key="2">
    <source>
        <dbReference type="ARBA" id="ARBA00023125"/>
    </source>
</evidence>
<keyword evidence="1" id="KW-0805">Transcription regulation</keyword>
<evidence type="ECO:0000256" key="3">
    <source>
        <dbReference type="ARBA" id="ARBA00023163"/>
    </source>
</evidence>
<keyword evidence="3" id="KW-0804">Transcription</keyword>
<protein>
    <submittedName>
        <fullName evidence="5">Helix-turn-helix domain protein</fullName>
    </submittedName>
</protein>
<keyword evidence="2" id="KW-0238">DNA-binding</keyword>
<dbReference type="EMBL" id="BK015744">
    <property type="protein sequence ID" value="DAE22976.1"/>
    <property type="molecule type" value="Genomic_DNA"/>
</dbReference>
<dbReference type="InterPro" id="IPR036286">
    <property type="entry name" value="LexA/Signal_pep-like_sf"/>
</dbReference>
<organism evidence="5">
    <name type="scientific">Siphoviridae sp. ct2u94</name>
    <dbReference type="NCBI Taxonomy" id="2826277"/>
    <lineage>
        <taxon>Viruses</taxon>
        <taxon>Duplodnaviria</taxon>
        <taxon>Heunggongvirae</taxon>
        <taxon>Uroviricota</taxon>
        <taxon>Caudoviricetes</taxon>
    </lineage>
</organism>
<dbReference type="SUPFAM" id="SSF51306">
    <property type="entry name" value="LexA/Signal peptidase"/>
    <property type="match status" value="1"/>
</dbReference>